<keyword evidence="6 9" id="KW-0093">Biotin biosynthesis</keyword>
<feature type="binding site" evidence="9">
    <location>
        <position position="205"/>
    </location>
    <ligand>
        <name>pyridoxal 5'-phosphate</name>
        <dbReference type="ChEBI" id="CHEBI:597326"/>
    </ligand>
</feature>
<gene>
    <name evidence="9 13" type="primary">bioF</name>
    <name evidence="13" type="ORF">F2Q65_00625</name>
</gene>
<dbReference type="InterPro" id="IPR015424">
    <property type="entry name" value="PyrdxlP-dep_Trfase"/>
</dbReference>
<feature type="binding site" evidence="9">
    <location>
        <position position="390"/>
    </location>
    <ligand>
        <name>substrate</name>
    </ligand>
</feature>
<sequence length="432" mass="45787">MPEAADLATDPGAGWDTPTSPDPGSRSGAGADADLATDLHQLRERRLYRRRRTLQGPQGAHVRLDGRDLLSFCSNDYLGLAGHPELARALQDASRRYGVGSGSAHLVIGHSEAHQRLEQALADFVGRPRALLFSTGYMANLGVLQALAGRGQRILADRLNHASLTDGARLSGARLLRYAHGDPQDLQRLLDDGDPRLIVTDGVFSMDGDLAPLRQLAALARARGARLMLDDAHGLGVLGAQGRGTLEHLGLDGIDSGTDGGIDAVPILIGTLGKAFGTFGAFVAGSDALIETLIQRARPYIYTTALPPALAEATCVALDIARREHWRRQRLRALTARFRAGAAELGLELGLADAHTPIQPLIAGDAGRALAWSRHLEQHGVLVTAIRPPTVPQGTARLRITFSAAHTEADVDRLLSLLAQLPSGPGGKTGDI</sequence>
<dbReference type="Gene3D" id="3.40.640.10">
    <property type="entry name" value="Type I PLP-dependent aspartate aminotransferase-like (Major domain)"/>
    <property type="match status" value="1"/>
</dbReference>
<dbReference type="OrthoDB" id="9807157at2"/>
<evidence type="ECO:0000256" key="11">
    <source>
        <dbReference type="SAM" id="MobiDB-lite"/>
    </source>
</evidence>
<dbReference type="AlphaFoldDB" id="A0A5M8FVB9"/>
<dbReference type="EC" id="2.3.1.47" evidence="9"/>
<comment type="subunit">
    <text evidence="4 9">Homodimer.</text>
</comment>
<dbReference type="EMBL" id="VWXX01000001">
    <property type="protein sequence ID" value="KAA6187781.1"/>
    <property type="molecule type" value="Genomic_DNA"/>
</dbReference>
<evidence type="ECO:0000256" key="2">
    <source>
        <dbReference type="ARBA" id="ARBA00004746"/>
    </source>
</evidence>
<dbReference type="InterPro" id="IPR015421">
    <property type="entry name" value="PyrdxlP-dep_Trfase_major"/>
</dbReference>
<evidence type="ECO:0000313" key="14">
    <source>
        <dbReference type="Proteomes" id="UP000322981"/>
    </source>
</evidence>
<evidence type="ECO:0000256" key="4">
    <source>
        <dbReference type="ARBA" id="ARBA00011738"/>
    </source>
</evidence>
<evidence type="ECO:0000256" key="5">
    <source>
        <dbReference type="ARBA" id="ARBA00022679"/>
    </source>
</evidence>
<dbReference type="NCBIfam" id="TIGR00858">
    <property type="entry name" value="bioF"/>
    <property type="match status" value="1"/>
</dbReference>
<keyword evidence="5 9" id="KW-0808">Transferase</keyword>
<feature type="domain" description="Aminotransferase class I/classII large" evidence="12">
    <location>
        <begin position="68"/>
        <end position="416"/>
    </location>
</feature>
<dbReference type="Pfam" id="PF00155">
    <property type="entry name" value="Aminotran_1_2"/>
    <property type="match status" value="1"/>
</dbReference>
<accession>A0A5M8FVB9</accession>
<organism evidence="13 14">
    <name type="scientific">Thiohalocapsa marina</name>
    <dbReference type="NCBI Taxonomy" id="424902"/>
    <lineage>
        <taxon>Bacteria</taxon>
        <taxon>Pseudomonadati</taxon>
        <taxon>Pseudomonadota</taxon>
        <taxon>Gammaproteobacteria</taxon>
        <taxon>Chromatiales</taxon>
        <taxon>Chromatiaceae</taxon>
        <taxon>Thiohalocapsa</taxon>
    </lineage>
</organism>
<dbReference type="InterPro" id="IPR022834">
    <property type="entry name" value="AONS_Proteobacteria"/>
</dbReference>
<evidence type="ECO:0000313" key="13">
    <source>
        <dbReference type="EMBL" id="KAA6187781.1"/>
    </source>
</evidence>
<dbReference type="GO" id="GO:0008710">
    <property type="term" value="F:8-amino-7-oxononanoate synthase activity"/>
    <property type="evidence" value="ECO:0007669"/>
    <property type="project" value="UniProtKB-UniRule"/>
</dbReference>
<dbReference type="GO" id="GO:0009102">
    <property type="term" value="P:biotin biosynthetic process"/>
    <property type="evidence" value="ECO:0007669"/>
    <property type="project" value="UniProtKB-UniRule"/>
</dbReference>
<comment type="cofactor">
    <cofactor evidence="1 9 10">
        <name>pyridoxal 5'-phosphate</name>
        <dbReference type="ChEBI" id="CHEBI:597326"/>
    </cofactor>
</comment>
<evidence type="ECO:0000256" key="6">
    <source>
        <dbReference type="ARBA" id="ARBA00022756"/>
    </source>
</evidence>
<comment type="pathway">
    <text evidence="2 9">Cofactor biosynthesis; biotin biosynthesis.</text>
</comment>
<feature type="binding site" evidence="9">
    <location>
        <begin position="136"/>
        <end position="137"/>
    </location>
    <ligand>
        <name>pyridoxal 5'-phosphate</name>
        <dbReference type="ChEBI" id="CHEBI:597326"/>
    </ligand>
</feature>
<feature type="binding site" evidence="9">
    <location>
        <position position="271"/>
    </location>
    <ligand>
        <name>pyridoxal 5'-phosphate</name>
        <dbReference type="ChEBI" id="CHEBI:597326"/>
    </ligand>
</feature>
<evidence type="ECO:0000256" key="10">
    <source>
        <dbReference type="PIRSR" id="PIRSR604723-51"/>
    </source>
</evidence>
<feature type="modified residue" description="N6-(pyridoxal phosphate)lysine" evidence="9 10">
    <location>
        <position position="274"/>
    </location>
</feature>
<proteinExistence type="inferred from homology"/>
<dbReference type="InterPro" id="IPR050087">
    <property type="entry name" value="AON_synthase_class-II"/>
</dbReference>
<dbReference type="CDD" id="cd06454">
    <property type="entry name" value="KBL_like"/>
    <property type="match status" value="1"/>
</dbReference>
<comment type="similarity">
    <text evidence="3 9">Belongs to the class-II pyridoxal-phosphate-dependent aminotransferase family. BioF subfamily.</text>
</comment>
<dbReference type="PANTHER" id="PTHR13693:SF100">
    <property type="entry name" value="8-AMINO-7-OXONONANOATE SYNTHASE"/>
    <property type="match status" value="1"/>
</dbReference>
<dbReference type="InterPro" id="IPR004839">
    <property type="entry name" value="Aminotransferase_I/II_large"/>
</dbReference>
<name>A0A5M8FVB9_9GAMM</name>
<dbReference type="UniPathway" id="UPA00078"/>
<feature type="region of interest" description="Disordered" evidence="11">
    <location>
        <begin position="1"/>
        <end position="34"/>
    </location>
</feature>
<comment type="function">
    <text evidence="9">Catalyzes the decarboxylative condensation of pimeloyl-[acyl-carrier protein] and L-alanine to produce 8-amino-7-oxononanoate (AON), [acyl-carrier protein], and carbon dioxide.</text>
</comment>
<comment type="caution">
    <text evidence="13">The sequence shown here is derived from an EMBL/GenBank/DDBJ whole genome shotgun (WGS) entry which is preliminary data.</text>
</comment>
<dbReference type="PANTHER" id="PTHR13693">
    <property type="entry name" value="CLASS II AMINOTRANSFERASE/8-AMINO-7-OXONONANOATE SYNTHASE"/>
    <property type="match status" value="1"/>
</dbReference>
<keyword evidence="14" id="KW-1185">Reference proteome</keyword>
<dbReference type="InterPro" id="IPR004723">
    <property type="entry name" value="AONS_Archaea/Proteobacteria"/>
</dbReference>
<evidence type="ECO:0000256" key="9">
    <source>
        <dbReference type="HAMAP-Rule" id="MF_01693"/>
    </source>
</evidence>
<evidence type="ECO:0000259" key="12">
    <source>
        <dbReference type="Pfam" id="PF00155"/>
    </source>
</evidence>
<dbReference type="Proteomes" id="UP000322981">
    <property type="component" value="Unassembled WGS sequence"/>
</dbReference>
<reference evidence="13 14" key="1">
    <citation type="submission" date="2019-09" db="EMBL/GenBank/DDBJ databases">
        <title>Whole-genome sequence of the purple sulfur bacterium Thiohalocapsa marina DSM 19078.</title>
        <authorList>
            <person name="Kyndt J.A."/>
            <person name="Meyer T.E."/>
        </authorList>
    </citation>
    <scope>NUCLEOTIDE SEQUENCE [LARGE SCALE GENOMIC DNA]</scope>
    <source>
        <strain evidence="13 14">DSM 19078</strain>
    </source>
</reference>
<evidence type="ECO:0000256" key="1">
    <source>
        <dbReference type="ARBA" id="ARBA00001933"/>
    </source>
</evidence>
<protein>
    <recommendedName>
        <fullName evidence="9">8-amino-7-oxononanoate synthase</fullName>
        <shortName evidence="9">AONS</shortName>
        <ecNumber evidence="9">2.3.1.47</ecNumber>
    </recommendedName>
    <alternativeName>
        <fullName evidence="9">7-keto-8-amino-pelargonic acid synthase</fullName>
        <shortName evidence="9">7-KAP synthase</shortName>
        <shortName evidence="9">KAPA synthase</shortName>
    </alternativeName>
    <alternativeName>
        <fullName evidence="9">8-amino-7-ketopelargonate synthase</fullName>
    </alternativeName>
</protein>
<comment type="catalytic activity">
    <reaction evidence="8 9">
        <text>6-carboxyhexanoyl-[ACP] + L-alanine + H(+) = (8S)-8-amino-7-oxononanoate + holo-[ACP] + CO2</text>
        <dbReference type="Rhea" id="RHEA:42288"/>
        <dbReference type="Rhea" id="RHEA-COMP:9685"/>
        <dbReference type="Rhea" id="RHEA-COMP:9955"/>
        <dbReference type="ChEBI" id="CHEBI:15378"/>
        <dbReference type="ChEBI" id="CHEBI:16526"/>
        <dbReference type="ChEBI" id="CHEBI:57972"/>
        <dbReference type="ChEBI" id="CHEBI:64479"/>
        <dbReference type="ChEBI" id="CHEBI:78846"/>
        <dbReference type="ChEBI" id="CHEBI:149468"/>
        <dbReference type="EC" id="2.3.1.47"/>
    </reaction>
</comment>
<dbReference type="Gene3D" id="3.90.1150.10">
    <property type="entry name" value="Aspartate Aminotransferase, domain 1"/>
    <property type="match status" value="1"/>
</dbReference>
<dbReference type="HAMAP" id="MF_01693">
    <property type="entry name" value="BioF_aminotrans_2"/>
    <property type="match status" value="1"/>
</dbReference>
<evidence type="ECO:0000256" key="3">
    <source>
        <dbReference type="ARBA" id="ARBA00010008"/>
    </source>
</evidence>
<dbReference type="SUPFAM" id="SSF53383">
    <property type="entry name" value="PLP-dependent transferases"/>
    <property type="match status" value="1"/>
</dbReference>
<dbReference type="RefSeq" id="WP_150089362.1">
    <property type="nucleotide sequence ID" value="NZ_JBFUOH010000011.1"/>
</dbReference>
<dbReference type="InterPro" id="IPR015422">
    <property type="entry name" value="PyrdxlP-dep_Trfase_small"/>
</dbReference>
<evidence type="ECO:0000256" key="8">
    <source>
        <dbReference type="ARBA" id="ARBA00047715"/>
    </source>
</evidence>
<feature type="binding site" evidence="9">
    <location>
        <position position="49"/>
    </location>
    <ligand>
        <name>substrate</name>
    </ligand>
</feature>
<dbReference type="GO" id="GO:0030170">
    <property type="term" value="F:pyridoxal phosphate binding"/>
    <property type="evidence" value="ECO:0007669"/>
    <property type="project" value="UniProtKB-UniRule"/>
</dbReference>
<dbReference type="PROSITE" id="PS00599">
    <property type="entry name" value="AA_TRANSFER_CLASS_2"/>
    <property type="match status" value="1"/>
</dbReference>
<keyword evidence="13" id="KW-0012">Acyltransferase</keyword>
<feature type="binding site" evidence="9">
    <location>
        <position position="161"/>
    </location>
    <ligand>
        <name>substrate</name>
    </ligand>
</feature>
<feature type="binding site" evidence="9">
    <location>
        <position position="233"/>
    </location>
    <ligand>
        <name>pyridoxal 5'-phosphate</name>
        <dbReference type="ChEBI" id="CHEBI:597326"/>
    </ligand>
</feature>
<evidence type="ECO:0000256" key="7">
    <source>
        <dbReference type="ARBA" id="ARBA00022898"/>
    </source>
</evidence>
<keyword evidence="7 9" id="KW-0663">Pyridoxal phosphate</keyword>
<dbReference type="InterPro" id="IPR001917">
    <property type="entry name" value="Aminotrans_II_pyridoxalP_BS"/>
</dbReference>